<dbReference type="GO" id="GO:0003677">
    <property type="term" value="F:DNA binding"/>
    <property type="evidence" value="ECO:0007669"/>
    <property type="project" value="UniProtKB-KW"/>
</dbReference>
<evidence type="ECO:0000256" key="7">
    <source>
        <dbReference type="RuleBase" id="RU368003"/>
    </source>
</evidence>
<evidence type="ECO:0000256" key="2">
    <source>
        <dbReference type="ARBA" id="ARBA00009154"/>
    </source>
</evidence>
<dbReference type="InterPro" id="IPR007146">
    <property type="entry name" value="Sas10/Utp3/C1D"/>
</dbReference>
<dbReference type="Proteomes" id="UP001153709">
    <property type="component" value="Chromosome 9"/>
</dbReference>
<dbReference type="InterPro" id="IPR011082">
    <property type="entry name" value="Exosome-assoc_fac/DNA_repair"/>
</dbReference>
<evidence type="ECO:0000256" key="3">
    <source>
        <dbReference type="ARBA" id="ARBA00015212"/>
    </source>
</evidence>
<evidence type="ECO:0000313" key="8">
    <source>
        <dbReference type="EMBL" id="CAG9840414.1"/>
    </source>
</evidence>
<dbReference type="GO" id="GO:0000460">
    <property type="term" value="P:maturation of 5.8S rRNA"/>
    <property type="evidence" value="ECO:0007669"/>
    <property type="project" value="TreeGrafter"/>
</dbReference>
<dbReference type="GO" id="GO:0000178">
    <property type="term" value="C:exosome (RNase complex)"/>
    <property type="evidence" value="ECO:0007669"/>
    <property type="project" value="TreeGrafter"/>
</dbReference>
<keyword evidence="6 7" id="KW-0539">Nucleus</keyword>
<dbReference type="GO" id="GO:0003723">
    <property type="term" value="F:RNA binding"/>
    <property type="evidence" value="ECO:0007669"/>
    <property type="project" value="UniProtKB-UniRule"/>
</dbReference>
<dbReference type="GO" id="GO:0005737">
    <property type="term" value="C:cytoplasm"/>
    <property type="evidence" value="ECO:0007669"/>
    <property type="project" value="UniProtKB-SubCell"/>
</dbReference>
<dbReference type="PANTHER" id="PTHR15341:SF3">
    <property type="entry name" value="NUCLEAR NUCLEIC ACID-BINDING PROTEIN C1D"/>
    <property type="match status" value="1"/>
</dbReference>
<dbReference type="GO" id="GO:0005730">
    <property type="term" value="C:nucleolus"/>
    <property type="evidence" value="ECO:0007669"/>
    <property type="project" value="UniProtKB-SubCell"/>
</dbReference>
<comment type="similarity">
    <text evidence="2 7">Belongs to the C1D family.</text>
</comment>
<organism evidence="8 9">
    <name type="scientific">Diabrotica balteata</name>
    <name type="common">Banded cucumber beetle</name>
    <dbReference type="NCBI Taxonomy" id="107213"/>
    <lineage>
        <taxon>Eukaryota</taxon>
        <taxon>Metazoa</taxon>
        <taxon>Ecdysozoa</taxon>
        <taxon>Arthropoda</taxon>
        <taxon>Hexapoda</taxon>
        <taxon>Insecta</taxon>
        <taxon>Pterygota</taxon>
        <taxon>Neoptera</taxon>
        <taxon>Endopterygota</taxon>
        <taxon>Coleoptera</taxon>
        <taxon>Polyphaga</taxon>
        <taxon>Cucujiformia</taxon>
        <taxon>Chrysomeloidea</taxon>
        <taxon>Chrysomelidae</taxon>
        <taxon>Galerucinae</taxon>
        <taxon>Diabroticina</taxon>
        <taxon>Diabroticites</taxon>
        <taxon>Diabrotica</taxon>
    </lineage>
</organism>
<comment type="subcellular location">
    <subcellularLocation>
        <location evidence="7">Cytoplasm</location>
    </subcellularLocation>
    <subcellularLocation>
        <location evidence="7">Nucleus</location>
        <location evidence="7">Nucleolus</location>
    </subcellularLocation>
    <subcellularLocation>
        <location evidence="1 7">Nucleus</location>
    </subcellularLocation>
</comment>
<accession>A0A9N9XI73</accession>
<keyword evidence="5 7" id="KW-0694">RNA-binding</keyword>
<dbReference type="AlphaFoldDB" id="A0A9N9XI73"/>
<dbReference type="Pfam" id="PF04000">
    <property type="entry name" value="Sas10_Utp3"/>
    <property type="match status" value="1"/>
</dbReference>
<evidence type="ECO:0000256" key="4">
    <source>
        <dbReference type="ARBA" id="ARBA00022552"/>
    </source>
</evidence>
<dbReference type="OrthoDB" id="1421013at2759"/>
<protein>
    <recommendedName>
        <fullName evidence="3 7">Nuclear nucleic acid-binding protein C1D</fullName>
    </recommendedName>
</protein>
<keyword evidence="7" id="KW-0963">Cytoplasm</keyword>
<evidence type="ECO:0000256" key="1">
    <source>
        <dbReference type="ARBA" id="ARBA00004123"/>
    </source>
</evidence>
<reference evidence="8" key="1">
    <citation type="submission" date="2022-01" db="EMBL/GenBank/DDBJ databases">
        <authorList>
            <person name="King R."/>
        </authorList>
    </citation>
    <scope>NUCLEOTIDE SEQUENCE</scope>
</reference>
<proteinExistence type="inferred from homology"/>
<comment type="function">
    <text evidence="7">Plays a role in the recruitment of the exosome to pre-rRNA to mediate the 3'-5' end processing of the 5.8S rRNA.</text>
</comment>
<dbReference type="GO" id="GO:0010468">
    <property type="term" value="P:regulation of gene expression"/>
    <property type="evidence" value="ECO:0007669"/>
    <property type="project" value="TreeGrafter"/>
</dbReference>
<sequence>MEFGDLKNDIVIQEKLTNFHNSVEKIELMLEKLKSADVYEQLSVSEKVDYDLFVAYTLNTLYWLYLRTQNEDPNKNEVKSQLNRIKEYMVKAKQARERHTIRPRVDKPAAERFIKHGINYSRSEDNTPTLIKKIRFED</sequence>
<keyword evidence="4 7" id="KW-0698">rRNA processing</keyword>
<evidence type="ECO:0000256" key="5">
    <source>
        <dbReference type="ARBA" id="ARBA00022884"/>
    </source>
</evidence>
<dbReference type="EMBL" id="OU898284">
    <property type="protein sequence ID" value="CAG9840414.1"/>
    <property type="molecule type" value="Genomic_DNA"/>
</dbReference>
<keyword evidence="7" id="KW-0238">DNA-binding</keyword>
<dbReference type="PANTHER" id="PTHR15341">
    <property type="entry name" value="SUN-COR STEROID HORMONE RECEPTOR CO-REPRESSOR"/>
    <property type="match status" value="1"/>
</dbReference>
<evidence type="ECO:0000313" key="9">
    <source>
        <dbReference type="Proteomes" id="UP001153709"/>
    </source>
</evidence>
<evidence type="ECO:0000256" key="6">
    <source>
        <dbReference type="ARBA" id="ARBA00023242"/>
    </source>
</evidence>
<keyword evidence="9" id="KW-1185">Reference proteome</keyword>
<gene>
    <name evidence="8" type="ORF">DIABBA_LOCUS13057</name>
</gene>
<comment type="subunit">
    <text evidence="7">Monomer and homodimer.</text>
</comment>
<name>A0A9N9XI73_DIABA</name>